<dbReference type="Proteomes" id="UP000828941">
    <property type="component" value="Chromosome 13"/>
</dbReference>
<reference evidence="1 2" key="1">
    <citation type="journal article" date="2022" name="DNA Res.">
        <title>Chromosomal-level genome assembly of the orchid tree Bauhinia variegata (Leguminosae; Cercidoideae) supports the allotetraploid origin hypothesis of Bauhinia.</title>
        <authorList>
            <person name="Zhong Y."/>
            <person name="Chen Y."/>
            <person name="Zheng D."/>
            <person name="Pang J."/>
            <person name="Liu Y."/>
            <person name="Luo S."/>
            <person name="Meng S."/>
            <person name="Qian L."/>
            <person name="Wei D."/>
            <person name="Dai S."/>
            <person name="Zhou R."/>
        </authorList>
    </citation>
    <scope>NUCLEOTIDE SEQUENCE [LARGE SCALE GENOMIC DNA]</scope>
    <source>
        <strain evidence="1">BV-YZ2020</strain>
    </source>
</reference>
<proteinExistence type="predicted"/>
<gene>
    <name evidence="1" type="ORF">L6164_032955</name>
</gene>
<evidence type="ECO:0000313" key="1">
    <source>
        <dbReference type="EMBL" id="KAI4299497.1"/>
    </source>
</evidence>
<name>A0ACB9KQA0_BAUVA</name>
<keyword evidence="2" id="KW-1185">Reference proteome</keyword>
<protein>
    <submittedName>
        <fullName evidence="1">Uncharacterized protein</fullName>
    </submittedName>
</protein>
<organism evidence="1 2">
    <name type="scientific">Bauhinia variegata</name>
    <name type="common">Purple orchid tree</name>
    <name type="synonym">Phanera variegata</name>
    <dbReference type="NCBI Taxonomy" id="167791"/>
    <lineage>
        <taxon>Eukaryota</taxon>
        <taxon>Viridiplantae</taxon>
        <taxon>Streptophyta</taxon>
        <taxon>Embryophyta</taxon>
        <taxon>Tracheophyta</taxon>
        <taxon>Spermatophyta</taxon>
        <taxon>Magnoliopsida</taxon>
        <taxon>eudicotyledons</taxon>
        <taxon>Gunneridae</taxon>
        <taxon>Pentapetalae</taxon>
        <taxon>rosids</taxon>
        <taxon>fabids</taxon>
        <taxon>Fabales</taxon>
        <taxon>Fabaceae</taxon>
        <taxon>Cercidoideae</taxon>
        <taxon>Cercideae</taxon>
        <taxon>Bauhiniinae</taxon>
        <taxon>Bauhinia</taxon>
    </lineage>
</organism>
<comment type="caution">
    <text evidence="1">The sequence shown here is derived from an EMBL/GenBank/DDBJ whole genome shotgun (WGS) entry which is preliminary data.</text>
</comment>
<accession>A0ACB9KQA0</accession>
<sequence>MVPSQPRHLLLTFTFILMIPQMHSSHDRRTYVVYMGEIPKGMNSTSLQSLHKNMAQRVLGSDFAPEAILYSYVKSFNGFVLKLTQEEAERMAALQVFKGLAWGLQEVQFHQHVVYKVCWSSQPCNVADILAAFDEAIADGVDIISTSIGGFAPWVLSVAASTIDRKFFTEVQLGNGMVYEGVSINIFDLENKMYGLIYAGDAPNITGGYNHSTSRLCSENSLDNNLVKGKIVLCDNFLDTTGLLSGAAGVLVANTDPKDVAFSYALPTTHLSLKDNILIQSYMNSTSNPTATILTSNVGYDSSAPYIMSLSSRGPNPFAPNILKPDLAAPGFDILAAWSPLGSPSGFTGDKRAVHYNIMSGTSILSPHAAGAAAYVKSFHPNWSSAAIKSALMTTATPMSPILNPEAEFTYGAGHIDPVKAVNPGLVYDASEDDYLKFMCGQGYDARKLQTVSGDGSSCSSEGKNGTVWDLNQPSFALSATISASIGPVVYRRTVTNVGSATSTYKAKVIASHLLNIEVNPSILSFTQMGQKKSFTVTIEGTINVPIVSAALVWDDGIVQVRGPIVVYDVSYAKRENSTS</sequence>
<dbReference type="EMBL" id="CM039438">
    <property type="protein sequence ID" value="KAI4299497.1"/>
    <property type="molecule type" value="Genomic_DNA"/>
</dbReference>
<evidence type="ECO:0000313" key="2">
    <source>
        <dbReference type="Proteomes" id="UP000828941"/>
    </source>
</evidence>